<dbReference type="RefSeq" id="WP_331389625.1">
    <property type="nucleotide sequence ID" value="NZ_JAZKKV010000004.1"/>
</dbReference>
<dbReference type="Proteomes" id="UP001331691">
    <property type="component" value="Unassembled WGS sequence"/>
</dbReference>
<dbReference type="InterPro" id="IPR021361">
    <property type="entry name" value="Tad2-like_dom"/>
</dbReference>
<comment type="caution">
    <text evidence="2">The sequence shown here is derived from an EMBL/GenBank/DDBJ whole genome shotgun (WGS) entry which is preliminary data.</text>
</comment>
<sequence>MNMLLSYADVLTGIKTGASFARQKWPADTSIRLRTGVISSSEYQKTEGNVFFGLPLSLFEVHQPDGYTVFPGIEIVLSNGKVVDYLASMIDQLACDWKRVETK</sequence>
<dbReference type="EMBL" id="JAZKKV010000004">
    <property type="protein sequence ID" value="MEE9657548.1"/>
    <property type="molecule type" value="Genomic_DNA"/>
</dbReference>
<protein>
    <recommendedName>
        <fullName evidence="1">Thoeris anti-defense 2-like domain-containing protein</fullName>
    </recommendedName>
</protein>
<reference evidence="2 3" key="1">
    <citation type="submission" date="2023-10" db="EMBL/GenBank/DDBJ databases">
        <title>Wastewater isolates of ESBL- and carbapenemase-producing Gram-negative bacteria from New Zealand.</title>
        <authorList>
            <person name="Straub C."/>
            <person name="Weaver L."/>
            <person name="Cornelius A."/>
            <person name="Mcgill E."/>
            <person name="Dyet K."/>
            <person name="White L."/>
            <person name="Pattis I."/>
        </authorList>
    </citation>
    <scope>NUCLEOTIDE SEQUENCE [LARGE SCALE GENOMIC DNA]</scope>
    <source>
        <strain evidence="2 3">ESBL09</strain>
    </source>
</reference>
<gene>
    <name evidence="2" type="ORF">V4836_26200</name>
</gene>
<organism evidence="2 3">
    <name type="scientific">Kluyvera ascorbata</name>
    <dbReference type="NCBI Taxonomy" id="51288"/>
    <lineage>
        <taxon>Bacteria</taxon>
        <taxon>Pseudomonadati</taxon>
        <taxon>Pseudomonadota</taxon>
        <taxon>Gammaproteobacteria</taxon>
        <taxon>Enterobacterales</taxon>
        <taxon>Enterobacteriaceae</taxon>
        <taxon>Kluyvera</taxon>
    </lineage>
</organism>
<evidence type="ECO:0000259" key="1">
    <source>
        <dbReference type="Pfam" id="PF11195"/>
    </source>
</evidence>
<dbReference type="AlphaFoldDB" id="A0AB35XEB2"/>
<name>A0AB35XEB2_9ENTR</name>
<proteinExistence type="predicted"/>
<keyword evidence="3" id="KW-1185">Reference proteome</keyword>
<feature type="domain" description="Thoeris anti-defense 2-like" evidence="1">
    <location>
        <begin position="6"/>
        <end position="98"/>
    </location>
</feature>
<evidence type="ECO:0000313" key="3">
    <source>
        <dbReference type="Proteomes" id="UP001331691"/>
    </source>
</evidence>
<evidence type="ECO:0000313" key="2">
    <source>
        <dbReference type="EMBL" id="MEE9657548.1"/>
    </source>
</evidence>
<accession>A0AB35XEB2</accession>
<dbReference type="Pfam" id="PF11195">
    <property type="entry name" value="Tad2-like"/>
    <property type="match status" value="1"/>
</dbReference>